<sequence length="61" mass="7259">MSLFLNPKTFLNKTSLTGKYKDYFVSVHNYMNMHCLDTLSTRILLLITMGLHFTLYLLFFF</sequence>
<evidence type="ECO:0000313" key="3">
    <source>
        <dbReference type="Proteomes" id="UP000694423"/>
    </source>
</evidence>
<reference evidence="2" key="2">
    <citation type="submission" date="2025-09" db="UniProtKB">
        <authorList>
            <consortium name="Ensembl"/>
        </authorList>
    </citation>
    <scope>IDENTIFICATION</scope>
</reference>
<accession>A0A8C4KJH5</accession>
<keyword evidence="1" id="KW-1133">Transmembrane helix</keyword>
<evidence type="ECO:0000313" key="2">
    <source>
        <dbReference type="Ensembl" id="ENSDNVP00000024024.1"/>
    </source>
</evidence>
<feature type="transmembrane region" description="Helical" evidence="1">
    <location>
        <begin position="39"/>
        <end position="59"/>
    </location>
</feature>
<dbReference type="AlphaFoldDB" id="A0A8C4KJH5"/>
<keyword evidence="3" id="KW-1185">Reference proteome</keyword>
<reference evidence="2" key="1">
    <citation type="submission" date="2025-08" db="UniProtKB">
        <authorList>
            <consortium name="Ensembl"/>
        </authorList>
    </citation>
    <scope>IDENTIFICATION</scope>
</reference>
<dbReference type="Ensembl" id="ENSDNVT00000029001.1">
    <property type="protein sequence ID" value="ENSDNVP00000024024.1"/>
    <property type="gene ID" value="ENSDNVG00000016682.1"/>
</dbReference>
<dbReference type="Proteomes" id="UP000694423">
    <property type="component" value="Unplaced"/>
</dbReference>
<name>A0A8C4KJH5_DRONO</name>
<proteinExistence type="predicted"/>
<keyword evidence="1" id="KW-0472">Membrane</keyword>
<keyword evidence="1" id="KW-0812">Transmembrane</keyword>
<evidence type="ECO:0000256" key="1">
    <source>
        <dbReference type="SAM" id="Phobius"/>
    </source>
</evidence>
<organism evidence="2 3">
    <name type="scientific">Dromaius novaehollandiae</name>
    <name type="common">Emu</name>
    <dbReference type="NCBI Taxonomy" id="8790"/>
    <lineage>
        <taxon>Eukaryota</taxon>
        <taxon>Metazoa</taxon>
        <taxon>Chordata</taxon>
        <taxon>Craniata</taxon>
        <taxon>Vertebrata</taxon>
        <taxon>Euteleostomi</taxon>
        <taxon>Archelosauria</taxon>
        <taxon>Archosauria</taxon>
        <taxon>Dinosauria</taxon>
        <taxon>Saurischia</taxon>
        <taxon>Theropoda</taxon>
        <taxon>Coelurosauria</taxon>
        <taxon>Aves</taxon>
        <taxon>Palaeognathae</taxon>
        <taxon>Casuariiformes</taxon>
        <taxon>Dromaiidae</taxon>
        <taxon>Dromaius</taxon>
    </lineage>
</organism>
<protein>
    <submittedName>
        <fullName evidence="2">Uncharacterized protein</fullName>
    </submittedName>
</protein>